<organism evidence="1 2">
    <name type="scientific">Prevotella vespertina</name>
    <dbReference type="NCBI Taxonomy" id="2608404"/>
    <lineage>
        <taxon>Bacteria</taxon>
        <taxon>Pseudomonadati</taxon>
        <taxon>Bacteroidota</taxon>
        <taxon>Bacteroidia</taxon>
        <taxon>Bacteroidales</taxon>
        <taxon>Prevotellaceae</taxon>
        <taxon>Prevotella</taxon>
    </lineage>
</organism>
<protein>
    <submittedName>
        <fullName evidence="1">Uncharacterized protein</fullName>
    </submittedName>
</protein>
<reference evidence="1 2" key="1">
    <citation type="submission" date="2019-09" db="EMBL/GenBank/DDBJ databases">
        <title>Prevotella A2879 sp. nov., isolated from an abscess of a patient.</title>
        <authorList>
            <person name="Buhl M."/>
            <person name="Oberhettinger P."/>
        </authorList>
    </citation>
    <scope>NUCLEOTIDE SEQUENCE [LARGE SCALE GENOMIC DNA]</scope>
    <source>
        <strain evidence="1 2">A2879</strain>
    </source>
</reference>
<dbReference type="RefSeq" id="WP_234422958.1">
    <property type="nucleotide sequence ID" value="NZ_VVIQ01000003.1"/>
</dbReference>
<keyword evidence="2" id="KW-1185">Reference proteome</keyword>
<evidence type="ECO:0000313" key="1">
    <source>
        <dbReference type="EMBL" id="MUL27607.1"/>
    </source>
</evidence>
<accession>A0A7C9HQ13</accession>
<gene>
    <name evidence="1" type="ORF">F0475_04660</name>
</gene>
<comment type="caution">
    <text evidence="1">The sequence shown here is derived from an EMBL/GenBank/DDBJ whole genome shotgun (WGS) entry which is preliminary data.</text>
</comment>
<evidence type="ECO:0000313" key="2">
    <source>
        <dbReference type="Proteomes" id="UP000482295"/>
    </source>
</evidence>
<dbReference type="EMBL" id="VVIQ01000003">
    <property type="protein sequence ID" value="MUL27607.1"/>
    <property type="molecule type" value="Genomic_DNA"/>
</dbReference>
<dbReference type="Proteomes" id="UP000482295">
    <property type="component" value="Unassembled WGS sequence"/>
</dbReference>
<name>A0A7C9HQ13_9BACT</name>
<sequence length="60" mass="6510">MMLQTTKFNQANVCALYNKGVSRVVALDSLTSKIEKKIANNLVVPNICILSLSLSLSLSL</sequence>
<dbReference type="AlphaFoldDB" id="A0A7C9HQ13"/>
<proteinExistence type="predicted"/>